<sequence>MLTKATASDCNWYNRLNNITYQYNITIHRALNKSPINVHRNIEEYNIKEGYSSTSEKDIKTNDNDVEMSIMDEKYRQNYNIGIIRSLDFNYKKYEINNEDLVLLKKDFDTK</sequence>
<protein>
    <submittedName>
        <fullName evidence="1">Uncharacterized protein</fullName>
    </submittedName>
</protein>
<dbReference type="Proteomes" id="UP000014978">
    <property type="component" value="Unassembled WGS sequence"/>
</dbReference>
<dbReference type="InParanoid" id="S7W523"/>
<dbReference type="VEuPathDB" id="MicrosporidiaDB:SLOPH_633"/>
<name>S7W523_SPRLO</name>
<keyword evidence="2" id="KW-1185">Reference proteome</keyword>
<dbReference type="OrthoDB" id="2186513at2759"/>
<dbReference type="HOGENOM" id="CLU_2160054_0_0_1"/>
<proteinExistence type="predicted"/>
<accession>S7W523</accession>
<dbReference type="AlphaFoldDB" id="S7W523"/>
<gene>
    <name evidence="1" type="ORF">SLOPH_633</name>
</gene>
<organism evidence="1 2">
    <name type="scientific">Spraguea lophii (strain 42_110)</name>
    <name type="common">Microsporidian parasite</name>
    <dbReference type="NCBI Taxonomy" id="1358809"/>
    <lineage>
        <taxon>Eukaryota</taxon>
        <taxon>Fungi</taxon>
        <taxon>Fungi incertae sedis</taxon>
        <taxon>Microsporidia</taxon>
        <taxon>Spragueidae</taxon>
        <taxon>Spraguea</taxon>
    </lineage>
</organism>
<evidence type="ECO:0000313" key="1">
    <source>
        <dbReference type="EMBL" id="EPR77851.1"/>
    </source>
</evidence>
<dbReference type="EMBL" id="ATCN01001209">
    <property type="protein sequence ID" value="EPR77851.1"/>
    <property type="molecule type" value="Genomic_DNA"/>
</dbReference>
<evidence type="ECO:0000313" key="2">
    <source>
        <dbReference type="Proteomes" id="UP000014978"/>
    </source>
</evidence>
<comment type="caution">
    <text evidence="1">The sequence shown here is derived from an EMBL/GenBank/DDBJ whole genome shotgun (WGS) entry which is preliminary data.</text>
</comment>
<reference evidence="2" key="1">
    <citation type="journal article" date="2013" name="PLoS Genet.">
        <title>The genome of Spraguea lophii and the basis of host-microsporidian interactions.</title>
        <authorList>
            <person name="Campbell S.E."/>
            <person name="Williams T.A."/>
            <person name="Yousuf A."/>
            <person name="Soanes D.M."/>
            <person name="Paszkiewicz K.H."/>
            <person name="Williams B.A.P."/>
        </authorList>
    </citation>
    <scope>NUCLEOTIDE SEQUENCE [LARGE SCALE GENOMIC DNA]</scope>
    <source>
        <strain evidence="2">42_110</strain>
    </source>
</reference>